<dbReference type="InterPro" id="IPR001077">
    <property type="entry name" value="COMT_C"/>
</dbReference>
<evidence type="ECO:0000313" key="6">
    <source>
        <dbReference type="EMBL" id="KKK24214.1"/>
    </source>
</evidence>
<keyword evidence="3" id="KW-0949">S-adenosyl-L-methionine</keyword>
<dbReference type="EMBL" id="JYKN01000487">
    <property type="protein sequence ID" value="KKK24214.1"/>
    <property type="molecule type" value="Genomic_DNA"/>
</dbReference>
<dbReference type="Proteomes" id="UP000034947">
    <property type="component" value="Unassembled WGS sequence"/>
</dbReference>
<dbReference type="OrthoDB" id="1606438at2759"/>
<dbReference type="InterPro" id="IPR036390">
    <property type="entry name" value="WH_DNA-bd_sf"/>
</dbReference>
<dbReference type="PROSITE" id="PS51683">
    <property type="entry name" value="SAM_OMT_II"/>
    <property type="match status" value="1"/>
</dbReference>
<organism evidence="6 7">
    <name type="scientific">Aspergillus ochraceoroseus</name>
    <dbReference type="NCBI Taxonomy" id="138278"/>
    <lineage>
        <taxon>Eukaryota</taxon>
        <taxon>Fungi</taxon>
        <taxon>Dikarya</taxon>
        <taxon>Ascomycota</taxon>
        <taxon>Pezizomycotina</taxon>
        <taxon>Eurotiomycetes</taxon>
        <taxon>Eurotiomycetidae</taxon>
        <taxon>Eurotiales</taxon>
        <taxon>Aspergillaceae</taxon>
        <taxon>Aspergillus</taxon>
        <taxon>Aspergillus subgen. Nidulantes</taxon>
    </lineage>
</organism>
<protein>
    <recommendedName>
        <fullName evidence="5">O-methyltransferase C-terminal domain-containing protein</fullName>
    </recommendedName>
</protein>
<dbReference type="PANTHER" id="PTHR43712">
    <property type="entry name" value="PUTATIVE (AFU_ORTHOLOGUE AFUA_4G14580)-RELATED"/>
    <property type="match status" value="1"/>
</dbReference>
<evidence type="ECO:0000313" key="7">
    <source>
        <dbReference type="Proteomes" id="UP000034947"/>
    </source>
</evidence>
<dbReference type="PANTHER" id="PTHR43712:SF5">
    <property type="entry name" value="O-METHYLTRANSFERASE ASQN-RELATED"/>
    <property type="match status" value="1"/>
</dbReference>
<keyword evidence="2" id="KW-0808">Transferase</keyword>
<accession>A0A0F8UXJ9</accession>
<evidence type="ECO:0000256" key="3">
    <source>
        <dbReference type="ARBA" id="ARBA00022691"/>
    </source>
</evidence>
<dbReference type="InterPro" id="IPR016461">
    <property type="entry name" value="COMT-like"/>
</dbReference>
<dbReference type="VEuPathDB" id="FungiDB:P175DRAFT_0481614"/>
<dbReference type="InterPro" id="IPR036388">
    <property type="entry name" value="WH-like_DNA-bd_sf"/>
</dbReference>
<comment type="caution">
    <text evidence="6">The sequence shown here is derived from an EMBL/GenBank/DDBJ whole genome shotgun (WGS) entry which is preliminary data.</text>
</comment>
<dbReference type="GO" id="GO:0032259">
    <property type="term" value="P:methylation"/>
    <property type="evidence" value="ECO:0007669"/>
    <property type="project" value="UniProtKB-KW"/>
</dbReference>
<evidence type="ECO:0000259" key="5">
    <source>
        <dbReference type="Pfam" id="PF00891"/>
    </source>
</evidence>
<dbReference type="SUPFAM" id="SSF46785">
    <property type="entry name" value="Winged helix' DNA-binding domain"/>
    <property type="match status" value="1"/>
</dbReference>
<keyword evidence="1" id="KW-0489">Methyltransferase</keyword>
<name>A0A0F8UXJ9_9EURO</name>
<dbReference type="GO" id="GO:0044550">
    <property type="term" value="P:secondary metabolite biosynthetic process"/>
    <property type="evidence" value="ECO:0007669"/>
    <property type="project" value="UniProtKB-ARBA"/>
</dbReference>
<dbReference type="SUPFAM" id="SSF53335">
    <property type="entry name" value="S-adenosyl-L-methionine-dependent methyltransferases"/>
    <property type="match status" value="1"/>
</dbReference>
<dbReference type="Gene3D" id="3.40.50.150">
    <property type="entry name" value="Vaccinia Virus protein VP39"/>
    <property type="match status" value="1"/>
</dbReference>
<dbReference type="AlphaFoldDB" id="A0A0F8UXJ9"/>
<evidence type="ECO:0000256" key="2">
    <source>
        <dbReference type="ARBA" id="ARBA00022679"/>
    </source>
</evidence>
<dbReference type="Gene3D" id="1.10.10.10">
    <property type="entry name" value="Winged helix-like DNA-binding domain superfamily/Winged helix DNA-binding domain"/>
    <property type="match status" value="1"/>
</dbReference>
<gene>
    <name evidence="6" type="ORF">AOCH_007255</name>
</gene>
<evidence type="ECO:0000256" key="4">
    <source>
        <dbReference type="ARBA" id="ARBA00038277"/>
    </source>
</evidence>
<keyword evidence="7" id="KW-1185">Reference proteome</keyword>
<proteinExistence type="inferred from homology"/>
<evidence type="ECO:0000256" key="1">
    <source>
        <dbReference type="ARBA" id="ARBA00022603"/>
    </source>
</evidence>
<comment type="similarity">
    <text evidence="4">Belongs to the class I-like SAM-binding methyltransferase superfamily. Cation-independent O-methyltransferase family.</text>
</comment>
<dbReference type="GO" id="GO:0008171">
    <property type="term" value="F:O-methyltransferase activity"/>
    <property type="evidence" value="ECO:0007669"/>
    <property type="project" value="InterPro"/>
</dbReference>
<dbReference type="Pfam" id="PF00891">
    <property type="entry name" value="Methyltransf_2"/>
    <property type="match status" value="1"/>
</dbReference>
<feature type="domain" description="O-methyltransferase C-terminal" evidence="5">
    <location>
        <begin position="186"/>
        <end position="395"/>
    </location>
</feature>
<dbReference type="InterPro" id="IPR029063">
    <property type="entry name" value="SAM-dependent_MTases_sf"/>
</dbReference>
<sequence>MPSIIDIAQQITSNAGVIDNYIKSNGLKPLSWDSDADLEFPNPDNDPTIDAARFALIEDTRKLRDLMLGPTDLMRELSWRQMDISVQRIVFQLKLYEAVPLDGTASYAEIAEKVGLTERQVMLIIRQSALNGVFKEIEPNQVAHTAASAVLLKKESMRNWYNLYTHDTLAVSAKLADALKKYSTSDRPQDSAFSLAFNTDEGYFKYMENFPELQQRFFDGMMSIGQDAGYSAVHIVDGYDWAKWGKASVVDVGGAYGYISVQIAKKFPELTFEVQDYQEFPLEQGQAQLPVEFHNRVSFKQHSFFDVQPTTADVYMLRHICHNWSDANSTKIIKGLVPAMKPTSKILLIDAVVVAPGVVDVMQERYCRNMDVAMLQWLNTQERSIEVWQDIISAADPRLKVLGVYKPTKCLDSIIEVGFEN</sequence>
<reference evidence="6 7" key="1">
    <citation type="submission" date="2015-02" db="EMBL/GenBank/DDBJ databases">
        <title>Draft Genome Sequences of Two Closely-Related Aflatoxigenic Aspergillus Species Obtained from the Cote d'Ivoire.</title>
        <authorList>
            <person name="Moore G.G."/>
            <person name="Beltz S.B."/>
            <person name="Mack B.M."/>
        </authorList>
    </citation>
    <scope>NUCLEOTIDE SEQUENCE [LARGE SCALE GENOMIC DNA]</scope>
    <source>
        <strain evidence="6 7">SRRC1432</strain>
    </source>
</reference>